<dbReference type="Gene3D" id="3.30.43.10">
    <property type="entry name" value="Uridine Diphospho-n-acetylenolpyruvylglucosamine Reductase, domain 2"/>
    <property type="match status" value="1"/>
</dbReference>
<comment type="pathway">
    <text evidence="4 19">Cell wall biogenesis; peptidoglycan biosynthesis.</text>
</comment>
<dbReference type="EMBL" id="CBLY010000006">
    <property type="protein sequence ID" value="CDG33628.1"/>
    <property type="molecule type" value="Genomic_DNA"/>
</dbReference>
<feature type="active site" evidence="19">
    <location>
        <position position="171"/>
    </location>
</feature>
<dbReference type="Gene3D" id="3.30.465.10">
    <property type="match status" value="1"/>
</dbReference>
<evidence type="ECO:0000256" key="19">
    <source>
        <dbReference type="HAMAP-Rule" id="MF_00037"/>
    </source>
</evidence>
<sequence>MTTAAPFQQARGRLKEQAPLAARSWFRTGGAADWLFVPQDAEDLATALRQCPSDLPVTVLGACSNVIIRDGGLPGLTIRLAGGFANIETDGDGLIAGAAALDSSVAETAAQAGMAGFAFLSTIPGSIGGAVCMNAGAYGGDLSTLLDWVEILTREGTIQRLPAPALEMRYRHSSLPEGSIVLRARLKAHGAEDPATIQQTMQEMRASREASQPLRARTGGSTFRNPEGHRAWELIDAAGCRGLRHGGAQISEKHCNFMLNTGDATSTELEELGEMVRARVLDSSGITLHWEIRRLGRPLSPASPS</sequence>
<evidence type="ECO:0000259" key="20">
    <source>
        <dbReference type="PROSITE" id="PS51387"/>
    </source>
</evidence>
<dbReference type="GO" id="GO:0009252">
    <property type="term" value="P:peptidoglycan biosynthetic process"/>
    <property type="evidence" value="ECO:0007669"/>
    <property type="project" value="UniProtKB-UniRule"/>
</dbReference>
<dbReference type="PANTHER" id="PTHR21071">
    <property type="entry name" value="UDP-N-ACETYLENOLPYRUVOYLGLUCOSAMINE REDUCTASE"/>
    <property type="match status" value="1"/>
</dbReference>
<keyword evidence="16 19" id="KW-0961">Cell wall biogenesis/degradation</keyword>
<feature type="active site" evidence="19">
    <location>
        <position position="291"/>
    </location>
</feature>
<dbReference type="RefSeq" id="WP_043559833.1">
    <property type="nucleotide sequence ID" value="NZ_CBLY010000006.1"/>
</dbReference>
<evidence type="ECO:0000256" key="14">
    <source>
        <dbReference type="ARBA" id="ARBA00023002"/>
    </source>
</evidence>
<evidence type="ECO:0000256" key="3">
    <source>
        <dbReference type="ARBA" id="ARBA00004496"/>
    </source>
</evidence>
<dbReference type="InterPro" id="IPR036318">
    <property type="entry name" value="FAD-bd_PCMH-like_sf"/>
</dbReference>
<evidence type="ECO:0000256" key="7">
    <source>
        <dbReference type="ARBA" id="ARBA00022490"/>
    </source>
</evidence>
<evidence type="ECO:0000256" key="15">
    <source>
        <dbReference type="ARBA" id="ARBA00023306"/>
    </source>
</evidence>
<evidence type="ECO:0000256" key="6">
    <source>
        <dbReference type="ARBA" id="ARBA00015188"/>
    </source>
</evidence>
<evidence type="ECO:0000256" key="8">
    <source>
        <dbReference type="ARBA" id="ARBA00022618"/>
    </source>
</evidence>
<dbReference type="GO" id="GO:0005829">
    <property type="term" value="C:cytosol"/>
    <property type="evidence" value="ECO:0007669"/>
    <property type="project" value="TreeGrafter"/>
</dbReference>
<evidence type="ECO:0000256" key="9">
    <source>
        <dbReference type="ARBA" id="ARBA00022630"/>
    </source>
</evidence>
<dbReference type="InterPro" id="IPR003170">
    <property type="entry name" value="MurB"/>
</dbReference>
<evidence type="ECO:0000256" key="17">
    <source>
        <dbReference type="ARBA" id="ARBA00031026"/>
    </source>
</evidence>
<dbReference type="GO" id="GO:0051301">
    <property type="term" value="P:cell division"/>
    <property type="evidence" value="ECO:0007669"/>
    <property type="project" value="UniProtKB-KW"/>
</dbReference>
<feature type="active site" description="Proton donor" evidence="19">
    <location>
        <position position="221"/>
    </location>
</feature>
<evidence type="ECO:0000313" key="22">
    <source>
        <dbReference type="Proteomes" id="UP000027590"/>
    </source>
</evidence>
<evidence type="ECO:0000256" key="18">
    <source>
        <dbReference type="ARBA" id="ARBA00048914"/>
    </source>
</evidence>
<keyword evidence="14 19" id="KW-0560">Oxidoreductase</keyword>
<accession>A0A7U7G5R5</accession>
<dbReference type="Pfam" id="PF02873">
    <property type="entry name" value="MurB_C"/>
    <property type="match status" value="1"/>
</dbReference>
<comment type="subcellular location">
    <subcellularLocation>
        <location evidence="3 19">Cytoplasm</location>
    </subcellularLocation>
</comment>
<name>A0A7U7G5R5_9PROT</name>
<dbReference type="EC" id="1.3.1.98" evidence="5 19"/>
<dbReference type="GO" id="GO:0008360">
    <property type="term" value="P:regulation of cell shape"/>
    <property type="evidence" value="ECO:0007669"/>
    <property type="project" value="UniProtKB-KW"/>
</dbReference>
<feature type="domain" description="FAD-binding PCMH-type" evidence="20">
    <location>
        <begin position="27"/>
        <end position="191"/>
    </location>
</feature>
<keyword evidence="8 19" id="KW-0132">Cell division</keyword>
<evidence type="ECO:0000256" key="16">
    <source>
        <dbReference type="ARBA" id="ARBA00023316"/>
    </source>
</evidence>
<evidence type="ECO:0000256" key="2">
    <source>
        <dbReference type="ARBA" id="ARBA00003921"/>
    </source>
</evidence>
<comment type="caution">
    <text evidence="21">The sequence shown here is derived from an EMBL/GenBank/DDBJ whole genome shotgun (WGS) entry which is preliminary data.</text>
</comment>
<evidence type="ECO:0000256" key="12">
    <source>
        <dbReference type="ARBA" id="ARBA00022960"/>
    </source>
</evidence>
<dbReference type="InterPro" id="IPR011601">
    <property type="entry name" value="MurB_C"/>
</dbReference>
<evidence type="ECO:0000313" key="21">
    <source>
        <dbReference type="EMBL" id="CDG33628.1"/>
    </source>
</evidence>
<organism evidence="21 22">
    <name type="scientific">Parasaccharibacter apium</name>
    <dbReference type="NCBI Taxonomy" id="1510841"/>
    <lineage>
        <taxon>Bacteria</taxon>
        <taxon>Pseudomonadati</taxon>
        <taxon>Pseudomonadota</taxon>
        <taxon>Alphaproteobacteria</taxon>
        <taxon>Acetobacterales</taxon>
        <taxon>Acetobacteraceae</taxon>
        <taxon>Parasaccharibacter</taxon>
    </lineage>
</organism>
<keyword evidence="12 19" id="KW-0133">Cell shape</keyword>
<keyword evidence="11 19" id="KW-0521">NADP</keyword>
<comment type="function">
    <text evidence="2 19">Cell wall formation.</text>
</comment>
<dbReference type="SUPFAM" id="SSF56176">
    <property type="entry name" value="FAD-binding/transporter-associated domain-like"/>
    <property type="match status" value="1"/>
</dbReference>
<keyword evidence="13 19" id="KW-0573">Peptidoglycan synthesis</keyword>
<evidence type="ECO:0000256" key="4">
    <source>
        <dbReference type="ARBA" id="ARBA00004752"/>
    </source>
</evidence>
<keyword evidence="9 19" id="KW-0285">Flavoprotein</keyword>
<dbReference type="InterPro" id="IPR036635">
    <property type="entry name" value="MurB_C_sf"/>
</dbReference>
<evidence type="ECO:0000256" key="13">
    <source>
        <dbReference type="ARBA" id="ARBA00022984"/>
    </source>
</evidence>
<evidence type="ECO:0000256" key="11">
    <source>
        <dbReference type="ARBA" id="ARBA00022857"/>
    </source>
</evidence>
<reference evidence="21 22" key="1">
    <citation type="journal article" date="2014" name="Genome Biol. Evol.">
        <title>Acetic acid bacteria genomes reveal functional traits for adaptation to life in insect guts.</title>
        <authorList>
            <person name="Chouaia B."/>
            <person name="Gaiarsa S."/>
            <person name="Crotti E."/>
            <person name="Comandatore F."/>
            <person name="Degli Esposti M."/>
            <person name="Ricci I."/>
            <person name="Alma A."/>
            <person name="Favia G."/>
            <person name="Bandi C."/>
            <person name="Daffonchio D."/>
        </authorList>
    </citation>
    <scope>NUCLEOTIDE SEQUENCE [LARGE SCALE GENOMIC DNA]</scope>
    <source>
        <strain evidence="22">AM169</strain>
    </source>
</reference>
<protein>
    <recommendedName>
        <fullName evidence="6 19">UDP-N-acetylenolpyruvoylglucosamine reductase</fullName>
        <ecNumber evidence="5 19">1.3.1.98</ecNumber>
    </recommendedName>
    <alternativeName>
        <fullName evidence="17 19">UDP-N-acetylmuramate dehydrogenase</fullName>
    </alternativeName>
</protein>
<keyword evidence="15 19" id="KW-0131">Cell cycle</keyword>
<dbReference type="InterPro" id="IPR016166">
    <property type="entry name" value="FAD-bd_PCMH"/>
</dbReference>
<dbReference type="UniPathway" id="UPA00219"/>
<dbReference type="GO" id="GO:0071949">
    <property type="term" value="F:FAD binding"/>
    <property type="evidence" value="ECO:0007669"/>
    <property type="project" value="InterPro"/>
</dbReference>
<keyword evidence="7 19" id="KW-0963">Cytoplasm</keyword>
<dbReference type="GO" id="GO:0008762">
    <property type="term" value="F:UDP-N-acetylmuramate dehydrogenase activity"/>
    <property type="evidence" value="ECO:0007669"/>
    <property type="project" value="UniProtKB-UniRule"/>
</dbReference>
<dbReference type="InterPro" id="IPR016169">
    <property type="entry name" value="FAD-bd_PCMH_sub2"/>
</dbReference>
<dbReference type="PANTHER" id="PTHR21071:SF4">
    <property type="entry name" value="UDP-N-ACETYLENOLPYRUVOYLGLUCOSAMINE REDUCTASE"/>
    <property type="match status" value="1"/>
</dbReference>
<dbReference type="Gene3D" id="3.90.78.10">
    <property type="entry name" value="UDP-N-acetylenolpyruvoylglucosamine reductase, C-terminal domain"/>
    <property type="match status" value="1"/>
</dbReference>
<dbReference type="PROSITE" id="PS51387">
    <property type="entry name" value="FAD_PCMH"/>
    <property type="match status" value="1"/>
</dbReference>
<dbReference type="NCBIfam" id="NF010480">
    <property type="entry name" value="PRK13905.1"/>
    <property type="match status" value="1"/>
</dbReference>
<comment type="similarity">
    <text evidence="19">Belongs to the MurB family.</text>
</comment>
<dbReference type="AlphaFoldDB" id="A0A7U7G5R5"/>
<dbReference type="NCBIfam" id="TIGR00179">
    <property type="entry name" value="murB"/>
    <property type="match status" value="1"/>
</dbReference>
<reference evidence="21 22" key="2">
    <citation type="journal article" date="2014" name="PLoS ONE">
        <title>Evolution of mitochondria reconstructed from the energy metabolism of living bacteria.</title>
        <authorList>
            <person name="Degli Esposti M."/>
            <person name="Chouaia B."/>
            <person name="Comandatore F."/>
            <person name="Crotti E."/>
            <person name="Sassera D."/>
            <person name="Lievens P.M."/>
            <person name="Daffonchio D."/>
            <person name="Bandi C."/>
        </authorList>
    </citation>
    <scope>NUCLEOTIDE SEQUENCE [LARGE SCALE GENOMIC DNA]</scope>
    <source>
        <strain evidence="22">AM169</strain>
    </source>
</reference>
<dbReference type="GO" id="GO:0071555">
    <property type="term" value="P:cell wall organization"/>
    <property type="evidence" value="ECO:0007669"/>
    <property type="project" value="UniProtKB-KW"/>
</dbReference>
<dbReference type="HAMAP" id="MF_00037">
    <property type="entry name" value="MurB"/>
    <property type="match status" value="1"/>
</dbReference>
<dbReference type="Pfam" id="PF01565">
    <property type="entry name" value="FAD_binding_4"/>
    <property type="match status" value="1"/>
</dbReference>
<proteinExistence type="inferred from homology"/>
<evidence type="ECO:0000256" key="1">
    <source>
        <dbReference type="ARBA" id="ARBA00001974"/>
    </source>
</evidence>
<dbReference type="SUPFAM" id="SSF56194">
    <property type="entry name" value="Uridine diphospho-N-Acetylenolpyruvylglucosamine reductase, MurB, C-terminal domain"/>
    <property type="match status" value="1"/>
</dbReference>
<dbReference type="InterPro" id="IPR016167">
    <property type="entry name" value="FAD-bd_PCMH_sub1"/>
</dbReference>
<gene>
    <name evidence="19" type="primary">murB</name>
    <name evidence="21" type="ORF">SACS_0890</name>
</gene>
<evidence type="ECO:0000256" key="10">
    <source>
        <dbReference type="ARBA" id="ARBA00022827"/>
    </source>
</evidence>
<comment type="catalytic activity">
    <reaction evidence="18 19">
        <text>UDP-N-acetyl-alpha-D-muramate + NADP(+) = UDP-N-acetyl-3-O-(1-carboxyvinyl)-alpha-D-glucosamine + NADPH + H(+)</text>
        <dbReference type="Rhea" id="RHEA:12248"/>
        <dbReference type="ChEBI" id="CHEBI:15378"/>
        <dbReference type="ChEBI" id="CHEBI:57783"/>
        <dbReference type="ChEBI" id="CHEBI:58349"/>
        <dbReference type="ChEBI" id="CHEBI:68483"/>
        <dbReference type="ChEBI" id="CHEBI:70757"/>
        <dbReference type="EC" id="1.3.1.98"/>
    </reaction>
</comment>
<dbReference type="InterPro" id="IPR006094">
    <property type="entry name" value="Oxid_FAD_bind_N"/>
</dbReference>
<keyword evidence="10 19" id="KW-0274">FAD</keyword>
<dbReference type="Proteomes" id="UP000027590">
    <property type="component" value="Unassembled WGS sequence"/>
</dbReference>
<evidence type="ECO:0000256" key="5">
    <source>
        <dbReference type="ARBA" id="ARBA00012518"/>
    </source>
</evidence>
<comment type="cofactor">
    <cofactor evidence="1 19">
        <name>FAD</name>
        <dbReference type="ChEBI" id="CHEBI:57692"/>
    </cofactor>
</comment>